<name>A0ABS2BG86_9NEIS</name>
<sequence length="87" mass="9283">MAVLLVDSACWVAASAIGTAASESAVRRAQSPGMLGFINYLGIEFELITSVASYSKAGKAENVTENQMLIGYFVDSSLKISRYLQTV</sequence>
<accession>A0ABS2BG86</accession>
<dbReference type="RefSeq" id="WP_203536897.1">
    <property type="nucleotide sequence ID" value="NZ_JAESND010000001.1"/>
</dbReference>
<dbReference type="Proteomes" id="UP000809431">
    <property type="component" value="Unassembled WGS sequence"/>
</dbReference>
<reference evidence="1 2" key="1">
    <citation type="submission" date="2021-01" db="EMBL/GenBank/DDBJ databases">
        <title>Draft Genome Sequence and Polyhydroxyalkanoate Biosynthetic Potential of Jeongeupia naejangsanensis Type Strain DSM 24253.</title>
        <authorList>
            <person name="Turrini P."/>
            <person name="Artuso I."/>
            <person name="Lugli G.A."/>
            <person name="Frangipani E."/>
            <person name="Ventura M."/>
            <person name="Visca P."/>
        </authorList>
    </citation>
    <scope>NUCLEOTIDE SEQUENCE [LARGE SCALE GENOMIC DNA]</scope>
    <source>
        <strain evidence="1 2">DSM 24253</strain>
    </source>
</reference>
<evidence type="ECO:0000313" key="2">
    <source>
        <dbReference type="Proteomes" id="UP000809431"/>
    </source>
</evidence>
<evidence type="ECO:0000313" key="1">
    <source>
        <dbReference type="EMBL" id="MBM3114629.1"/>
    </source>
</evidence>
<keyword evidence="2" id="KW-1185">Reference proteome</keyword>
<organism evidence="1 2">
    <name type="scientific">Jeongeupia naejangsanensis</name>
    <dbReference type="NCBI Taxonomy" id="613195"/>
    <lineage>
        <taxon>Bacteria</taxon>
        <taxon>Pseudomonadati</taxon>
        <taxon>Pseudomonadota</taxon>
        <taxon>Betaproteobacteria</taxon>
        <taxon>Neisseriales</taxon>
        <taxon>Chitinibacteraceae</taxon>
        <taxon>Jeongeupia</taxon>
    </lineage>
</organism>
<dbReference type="EMBL" id="JAESND010000001">
    <property type="protein sequence ID" value="MBM3114629.1"/>
    <property type="molecule type" value="Genomic_DNA"/>
</dbReference>
<comment type="caution">
    <text evidence="1">The sequence shown here is derived from an EMBL/GenBank/DDBJ whole genome shotgun (WGS) entry which is preliminary data.</text>
</comment>
<proteinExistence type="predicted"/>
<protein>
    <submittedName>
        <fullName evidence="1">Uncharacterized protein</fullName>
    </submittedName>
</protein>
<gene>
    <name evidence="1" type="ORF">JMJ54_02195</name>
</gene>